<proteinExistence type="predicted"/>
<gene>
    <name evidence="1" type="ORF">COB67_01340</name>
</gene>
<protein>
    <submittedName>
        <fullName evidence="1">Uncharacterized protein</fullName>
    </submittedName>
</protein>
<name>A0A2A4TB89_9DELT</name>
<accession>A0A2A4TB89</accession>
<dbReference type="AlphaFoldDB" id="A0A2A4TB89"/>
<comment type="caution">
    <text evidence="1">The sequence shown here is derived from an EMBL/GenBank/DDBJ whole genome shotgun (WGS) entry which is preliminary data.</text>
</comment>
<dbReference type="EMBL" id="NVSR01000003">
    <property type="protein sequence ID" value="PCI30621.1"/>
    <property type="molecule type" value="Genomic_DNA"/>
</dbReference>
<evidence type="ECO:0000313" key="1">
    <source>
        <dbReference type="EMBL" id="PCI30621.1"/>
    </source>
</evidence>
<reference evidence="2" key="1">
    <citation type="submission" date="2017-08" db="EMBL/GenBank/DDBJ databases">
        <title>A dynamic microbial community with high functional redundancy inhabits the cold, oxic subseafloor aquifer.</title>
        <authorList>
            <person name="Tully B.J."/>
            <person name="Wheat C.G."/>
            <person name="Glazer B.T."/>
            <person name="Huber J.A."/>
        </authorList>
    </citation>
    <scope>NUCLEOTIDE SEQUENCE [LARGE SCALE GENOMIC DNA]</scope>
</reference>
<dbReference type="Proteomes" id="UP000218113">
    <property type="component" value="Unassembled WGS sequence"/>
</dbReference>
<organism evidence="1 2">
    <name type="scientific">SAR324 cluster bacterium</name>
    <dbReference type="NCBI Taxonomy" id="2024889"/>
    <lineage>
        <taxon>Bacteria</taxon>
        <taxon>Deltaproteobacteria</taxon>
        <taxon>SAR324 cluster</taxon>
    </lineage>
</organism>
<sequence length="260" mass="31267">MWSSPGVLWAKLIEPAGLERKILDSYRKVFQLNLNIQVTIYDPEAFQPLEEENVELIQPREIPGQSYQQRIFWVRDEYLGIETLDQKGTPLHIFFEEGEQQLAQQLQVGRNFQIIDLQFPHFLFYTKLTSVLSSQLHQTGIAMNQIRMQQRENRMVYQLGTETENILVNPDNFRVIEINRLLQIKGRYYPFKVVFRDWDKLKKRIPRTTRFYINSRLFKEIKVTNLAYRGIAQRRNQFFKRYWKLLFKRSDVPVEINFAQ</sequence>
<evidence type="ECO:0000313" key="2">
    <source>
        <dbReference type="Proteomes" id="UP000218113"/>
    </source>
</evidence>